<keyword evidence="2" id="KW-0812">Transmembrane</keyword>
<feature type="transmembrane region" description="Helical" evidence="2">
    <location>
        <begin position="69"/>
        <end position="87"/>
    </location>
</feature>
<evidence type="ECO:0000256" key="2">
    <source>
        <dbReference type="SAM" id="Phobius"/>
    </source>
</evidence>
<evidence type="ECO:0008006" key="5">
    <source>
        <dbReference type="Google" id="ProtNLM"/>
    </source>
</evidence>
<feature type="transmembrane region" description="Helical" evidence="2">
    <location>
        <begin position="92"/>
        <end position="110"/>
    </location>
</feature>
<evidence type="ECO:0000313" key="3">
    <source>
        <dbReference type="EMBL" id="CPR11261.1"/>
    </source>
</evidence>
<feature type="region of interest" description="Disordered" evidence="1">
    <location>
        <begin position="160"/>
        <end position="305"/>
    </location>
</feature>
<keyword evidence="2" id="KW-1133">Transmembrane helix</keyword>
<protein>
    <recommendedName>
        <fullName evidence="5">DUF4383 domain-containing protein</fullName>
    </recommendedName>
</protein>
<evidence type="ECO:0000313" key="4">
    <source>
        <dbReference type="Proteomes" id="UP000198875"/>
    </source>
</evidence>
<organism evidence="3 4">
    <name type="scientific">Mycobacterium bohemicum DSM 44277</name>
    <dbReference type="NCBI Taxonomy" id="1236609"/>
    <lineage>
        <taxon>Bacteria</taxon>
        <taxon>Bacillati</taxon>
        <taxon>Actinomycetota</taxon>
        <taxon>Actinomycetes</taxon>
        <taxon>Mycobacteriales</taxon>
        <taxon>Mycobacteriaceae</taxon>
        <taxon>Mycobacterium</taxon>
    </lineage>
</organism>
<evidence type="ECO:0000256" key="1">
    <source>
        <dbReference type="SAM" id="MobiDB-lite"/>
    </source>
</evidence>
<dbReference type="Proteomes" id="UP000198875">
    <property type="component" value="Unassembled WGS sequence"/>
</dbReference>
<dbReference type="EMBL" id="CSTD01000002">
    <property type="protein sequence ID" value="CPR11261.1"/>
    <property type="molecule type" value="Genomic_DNA"/>
</dbReference>
<proteinExistence type="predicted"/>
<feature type="compositionally biased region" description="Low complexity" evidence="1">
    <location>
        <begin position="202"/>
        <end position="212"/>
    </location>
</feature>
<feature type="transmembrane region" description="Helical" evidence="2">
    <location>
        <begin position="130"/>
        <end position="148"/>
    </location>
</feature>
<feature type="compositionally biased region" description="Low complexity" evidence="1">
    <location>
        <begin position="263"/>
        <end position="277"/>
    </location>
</feature>
<reference evidence="3 4" key="1">
    <citation type="submission" date="2015-03" db="EMBL/GenBank/DDBJ databases">
        <authorList>
            <person name="Murphy D."/>
        </authorList>
    </citation>
    <scope>NUCLEOTIDE SEQUENCE [LARGE SCALE GENOMIC DNA]</scope>
    <source>
        <strain evidence="3 4">DSM 44277</strain>
    </source>
</reference>
<keyword evidence="2" id="KW-0472">Membrane</keyword>
<dbReference type="AlphaFoldDB" id="A0A0U0W9U2"/>
<dbReference type="Pfam" id="PF14325">
    <property type="entry name" value="DUF4383"/>
    <property type="match status" value="1"/>
</dbReference>
<feature type="transmembrane region" description="Helical" evidence="2">
    <location>
        <begin position="30"/>
        <end position="49"/>
    </location>
</feature>
<gene>
    <name evidence="3" type="ORF">BN971_02541</name>
</gene>
<feature type="compositionally biased region" description="Basic residues" evidence="1">
    <location>
        <begin position="238"/>
        <end position="249"/>
    </location>
</feature>
<sequence>MPMTAGPVPGKTSGLRRVPMDPGRFHSGRWMLLAQGVLVCALGIGGLIADMLHPHAGPTGAKFLGLASTWPHNTMLVAFGVVAIVAVGRRRAAVVVTASSAVAYTILLFVTSVATARSRPTPFGFHAADIVLHGVLAVANFALLMWLIPDELGDEVWAPRRPEERSQDQPPPAASEAVEAPAPGSPAPRNGVAGHGDALDPQRGQQRLAQCARRARRRKGTGGAHDRLVDRAQIARHVAGHGHDRRLRGPHAAGRCESRRARSLGPPAARGGPAGRLAEIDGDDHRTHPSPAPGAMSTAGRPLSA</sequence>
<accession>A0A0U0W9U2</accession>
<dbReference type="OrthoDB" id="4700802at2"/>
<name>A0A0U0W9U2_MYCBE</name>